<gene>
    <name evidence="1" type="ORF">Bpfe_017682</name>
</gene>
<dbReference type="EMBL" id="JASAOG010000091">
    <property type="protein sequence ID" value="KAK0052828.1"/>
    <property type="molecule type" value="Genomic_DNA"/>
</dbReference>
<keyword evidence="2" id="KW-1185">Reference proteome</keyword>
<sequence length="63" mass="7553">MCMCLCREEKLSGATNQRPSVNKKRNCLESWSYKPTTEYQQYVYVFVSRREGVWSYKPMTECQ</sequence>
<comment type="caution">
    <text evidence="1">The sequence shown here is derived from an EMBL/GenBank/DDBJ whole genome shotgun (WGS) entry which is preliminary data.</text>
</comment>
<reference evidence="1" key="2">
    <citation type="submission" date="2023-04" db="EMBL/GenBank/DDBJ databases">
        <authorList>
            <person name="Bu L."/>
            <person name="Lu L."/>
            <person name="Laidemitt M.R."/>
            <person name="Zhang S.M."/>
            <person name="Mutuku M."/>
            <person name="Mkoji G."/>
            <person name="Steinauer M."/>
            <person name="Loker E.S."/>
        </authorList>
    </citation>
    <scope>NUCLEOTIDE SEQUENCE</scope>
    <source>
        <strain evidence="1">KasaAsao</strain>
        <tissue evidence="1">Whole Snail</tissue>
    </source>
</reference>
<evidence type="ECO:0000313" key="1">
    <source>
        <dbReference type="EMBL" id="KAK0052828.1"/>
    </source>
</evidence>
<proteinExistence type="predicted"/>
<name>A0AAD8BDZ3_BIOPF</name>
<protein>
    <submittedName>
        <fullName evidence="1">Uncharacterized protein</fullName>
    </submittedName>
</protein>
<accession>A0AAD8BDZ3</accession>
<evidence type="ECO:0000313" key="2">
    <source>
        <dbReference type="Proteomes" id="UP001233172"/>
    </source>
</evidence>
<feature type="non-terminal residue" evidence="1">
    <location>
        <position position="1"/>
    </location>
</feature>
<dbReference type="AlphaFoldDB" id="A0AAD8BDZ3"/>
<dbReference type="Proteomes" id="UP001233172">
    <property type="component" value="Unassembled WGS sequence"/>
</dbReference>
<organism evidence="1 2">
    <name type="scientific">Biomphalaria pfeifferi</name>
    <name type="common">Bloodfluke planorb</name>
    <name type="synonym">Freshwater snail</name>
    <dbReference type="NCBI Taxonomy" id="112525"/>
    <lineage>
        <taxon>Eukaryota</taxon>
        <taxon>Metazoa</taxon>
        <taxon>Spiralia</taxon>
        <taxon>Lophotrochozoa</taxon>
        <taxon>Mollusca</taxon>
        <taxon>Gastropoda</taxon>
        <taxon>Heterobranchia</taxon>
        <taxon>Euthyneura</taxon>
        <taxon>Panpulmonata</taxon>
        <taxon>Hygrophila</taxon>
        <taxon>Lymnaeoidea</taxon>
        <taxon>Planorbidae</taxon>
        <taxon>Biomphalaria</taxon>
    </lineage>
</organism>
<reference evidence="1" key="1">
    <citation type="journal article" date="2023" name="PLoS Negl. Trop. Dis.">
        <title>A genome sequence for Biomphalaria pfeifferi, the major vector snail for the human-infecting parasite Schistosoma mansoni.</title>
        <authorList>
            <person name="Bu L."/>
            <person name="Lu L."/>
            <person name="Laidemitt M.R."/>
            <person name="Zhang S.M."/>
            <person name="Mutuku M."/>
            <person name="Mkoji G."/>
            <person name="Steinauer M."/>
            <person name="Loker E.S."/>
        </authorList>
    </citation>
    <scope>NUCLEOTIDE SEQUENCE</scope>
    <source>
        <strain evidence="1">KasaAsao</strain>
    </source>
</reference>